<dbReference type="InterPro" id="IPR008942">
    <property type="entry name" value="ENTH_VHS"/>
</dbReference>
<feature type="region of interest" description="Disordered" evidence="3">
    <location>
        <begin position="334"/>
        <end position="370"/>
    </location>
</feature>
<evidence type="ECO:0000259" key="4">
    <source>
        <dbReference type="PROSITE" id="PS50942"/>
    </source>
</evidence>
<organism evidence="5 6">
    <name type="scientific">Volvox africanus</name>
    <dbReference type="NCBI Taxonomy" id="51714"/>
    <lineage>
        <taxon>Eukaryota</taxon>
        <taxon>Viridiplantae</taxon>
        <taxon>Chlorophyta</taxon>
        <taxon>core chlorophytes</taxon>
        <taxon>Chlorophyceae</taxon>
        <taxon>CS clade</taxon>
        <taxon>Chlamydomonadales</taxon>
        <taxon>Volvocaceae</taxon>
        <taxon>Volvox</taxon>
    </lineage>
</organism>
<evidence type="ECO:0000256" key="3">
    <source>
        <dbReference type="SAM" id="MobiDB-lite"/>
    </source>
</evidence>
<gene>
    <name evidence="5" type="ORF">VaNZ11_016938</name>
</gene>
<proteinExistence type="predicted"/>
<keyword evidence="6" id="KW-1185">Reference proteome</keyword>
<feature type="region of interest" description="Disordered" evidence="3">
    <location>
        <begin position="211"/>
        <end position="270"/>
    </location>
</feature>
<dbReference type="SUPFAM" id="SSF48464">
    <property type="entry name" value="ENTH/VHS domain"/>
    <property type="match status" value="1"/>
</dbReference>
<dbReference type="InterPro" id="IPR013809">
    <property type="entry name" value="ENTH"/>
</dbReference>
<dbReference type="Pfam" id="PF01417">
    <property type="entry name" value="ENTH"/>
    <property type="match status" value="1"/>
</dbReference>
<dbReference type="EMBL" id="BSDZ01000116">
    <property type="protein sequence ID" value="GLI71657.1"/>
    <property type="molecule type" value="Genomic_DNA"/>
</dbReference>
<dbReference type="SMART" id="SM00273">
    <property type="entry name" value="ENTH"/>
    <property type="match status" value="1"/>
</dbReference>
<keyword evidence="2" id="KW-0968">Cytoplasmic vesicle</keyword>
<evidence type="ECO:0000256" key="1">
    <source>
        <dbReference type="ARBA" id="ARBA00004132"/>
    </source>
</evidence>
<evidence type="ECO:0000313" key="5">
    <source>
        <dbReference type="EMBL" id="GLI71657.1"/>
    </source>
</evidence>
<feature type="compositionally biased region" description="Polar residues" evidence="3">
    <location>
        <begin position="228"/>
        <end position="241"/>
    </location>
</feature>
<feature type="region of interest" description="Disordered" evidence="3">
    <location>
        <begin position="283"/>
        <end position="304"/>
    </location>
</feature>
<dbReference type="PROSITE" id="PS50942">
    <property type="entry name" value="ENTH"/>
    <property type="match status" value="1"/>
</dbReference>
<sequence length="811" mass="81094">MNINFNSVLNTLAAKAKALALNVTDIELKVLEATNEEPWGPHGKDMQEIARAAEDPEKYNLIMNVISERLQMRDENWRLCYKGLLLMEYMVKHGPWRVVEELARSVSSLERLRDDFEYKDAQGRDHGINVRQRAGELAALVCNTERVRQEREKAARNANKYKGVSSSDVRGGFGGLGSTNYSSSSGGGGGGGGGYGYSGFGGGGFGGGTGGFQGQGFGTTESVHKPNSLHNRTGSGSNHSAGTGPSGRREEGGGFRTAGGGAEEAEDPFEATRKRIERLKAEGALQEPPAAGAPPGLADPASASAKIPKKLSDVKINPAVAATFASISIPSSSSAGNLVKLAPPPSSKPSASSQQQQYNDNNNDNSAGIGSLDLFAEQPSISQTTQGSLQHQGTSATSAGLDPWNAAFGLVESSAGSALGAAAAQDPFADFASAAPAAVAAPAAASSAGFDILLGGGVSSTGSGTTSTGATGGTNSSAPAPPAKQPVRAALPFDAFSELSDPSPAPIAGHMSTGLSARPATPNAVSSPDPFAAIASSSASLAPPLGAVAFRPAPAADVTASDPFSALSASRAAPPAPVMATLSAAKPAPAPAPAPAVCGPLPFDLFASPAATPPVRPPQPAAPAAPASDPFAALAASSTPAPVPMVAFARPAAQPQHVLPAAAAPAPFDPFSSAPAQPPVLSRPAAATPPFGAMAATPPPPAAPAAGSFDDFFGTSSPGQNGHFVAAPKPPGVTTAAATSATGDPFTTSAFTAFARPPPLPQQQPTATVSPAIATAHAVSTIGTQMAMNKSGAAHGAAGHKAHDPFAGLGF</sequence>
<dbReference type="Proteomes" id="UP001165090">
    <property type="component" value="Unassembled WGS sequence"/>
</dbReference>
<evidence type="ECO:0000313" key="6">
    <source>
        <dbReference type="Proteomes" id="UP001165090"/>
    </source>
</evidence>
<feature type="compositionally biased region" description="Low complexity" evidence="3">
    <location>
        <begin position="462"/>
        <end position="477"/>
    </location>
</feature>
<feature type="compositionally biased region" description="Low complexity" evidence="3">
    <location>
        <begin position="348"/>
        <end position="367"/>
    </location>
</feature>
<dbReference type="CDD" id="cd03571">
    <property type="entry name" value="ENTH"/>
    <property type="match status" value="1"/>
</dbReference>
<dbReference type="Gene3D" id="1.25.40.90">
    <property type="match status" value="1"/>
</dbReference>
<feature type="region of interest" description="Disordered" evidence="3">
    <location>
        <begin position="462"/>
        <end position="485"/>
    </location>
</feature>
<comment type="subcellular location">
    <subcellularLocation>
        <location evidence="1">Cytoplasmic vesicle</location>
        <location evidence="1">Clathrin-coated vesicle</location>
    </subcellularLocation>
</comment>
<dbReference type="PANTHER" id="PTHR12276:SF45">
    <property type="entry name" value="CLATHRIN INTERACTOR 1"/>
    <property type="match status" value="1"/>
</dbReference>
<evidence type="ECO:0000256" key="2">
    <source>
        <dbReference type="ARBA" id="ARBA00023329"/>
    </source>
</evidence>
<dbReference type="PANTHER" id="PTHR12276">
    <property type="entry name" value="EPSIN/ENT-RELATED"/>
    <property type="match status" value="1"/>
</dbReference>
<protein>
    <recommendedName>
        <fullName evidence="4">ENTH domain-containing protein</fullName>
    </recommendedName>
</protein>
<comment type="caution">
    <text evidence="5">The sequence shown here is derived from an EMBL/GenBank/DDBJ whole genome shotgun (WGS) entry which is preliminary data.</text>
</comment>
<feature type="domain" description="ENTH" evidence="4">
    <location>
        <begin position="18"/>
        <end position="151"/>
    </location>
</feature>
<accession>A0ABQ5SNS2</accession>
<name>A0ABQ5SNS2_9CHLO</name>
<reference evidence="5 6" key="1">
    <citation type="journal article" date="2023" name="IScience">
        <title>Expanded male sex-determining region conserved during the evolution of homothallism in the green alga Volvox.</title>
        <authorList>
            <person name="Yamamoto K."/>
            <person name="Matsuzaki R."/>
            <person name="Mahakham W."/>
            <person name="Heman W."/>
            <person name="Sekimoto H."/>
            <person name="Kawachi M."/>
            <person name="Minakuchi Y."/>
            <person name="Toyoda A."/>
            <person name="Nozaki H."/>
        </authorList>
    </citation>
    <scope>NUCLEOTIDE SEQUENCE [LARGE SCALE GENOMIC DNA]</scope>
    <source>
        <strain evidence="5 6">NIES-4468</strain>
    </source>
</reference>